<dbReference type="SUPFAM" id="SSF55729">
    <property type="entry name" value="Acyl-CoA N-acyltransferases (Nat)"/>
    <property type="match status" value="1"/>
</dbReference>
<dbReference type="OrthoDB" id="9788924at2"/>
<dbReference type="InterPro" id="IPR016181">
    <property type="entry name" value="Acyl_CoA_acyltransferase"/>
</dbReference>
<gene>
    <name evidence="2" type="ORF">ATN84_08065</name>
</gene>
<comment type="caution">
    <text evidence="2">The sequence shown here is derived from an EMBL/GenBank/DDBJ whole genome shotgun (WGS) entry which is preliminary data.</text>
</comment>
<dbReference type="InterPro" id="IPR000182">
    <property type="entry name" value="GNAT_dom"/>
</dbReference>
<dbReference type="Proteomes" id="UP000070107">
    <property type="component" value="Unassembled WGS sequence"/>
</dbReference>
<dbReference type="RefSeq" id="WP_068881526.1">
    <property type="nucleotide sequence ID" value="NZ_LNTU01000012.1"/>
</dbReference>
<dbReference type="AlphaFoldDB" id="A0A135HVX1"/>
<keyword evidence="2" id="KW-0808">Transferase</keyword>
<dbReference type="Pfam" id="PF00583">
    <property type="entry name" value="Acetyltransf_1"/>
    <property type="match status" value="1"/>
</dbReference>
<keyword evidence="3" id="KW-1185">Reference proteome</keyword>
<dbReference type="CDD" id="cd04301">
    <property type="entry name" value="NAT_SF"/>
    <property type="match status" value="1"/>
</dbReference>
<evidence type="ECO:0000259" key="1">
    <source>
        <dbReference type="PROSITE" id="PS51186"/>
    </source>
</evidence>
<dbReference type="EMBL" id="LNTU01000012">
    <property type="protein sequence ID" value="KXF77340.1"/>
    <property type="molecule type" value="Genomic_DNA"/>
</dbReference>
<proteinExistence type="predicted"/>
<organism evidence="2 3">
    <name type="scientific">Paramesorhizobium deserti</name>
    <dbReference type="NCBI Taxonomy" id="1494590"/>
    <lineage>
        <taxon>Bacteria</taxon>
        <taxon>Pseudomonadati</taxon>
        <taxon>Pseudomonadota</taxon>
        <taxon>Alphaproteobacteria</taxon>
        <taxon>Hyphomicrobiales</taxon>
        <taxon>Phyllobacteriaceae</taxon>
        <taxon>Paramesorhizobium</taxon>
    </lineage>
</organism>
<dbReference type="STRING" id="1494590.ATN84_08065"/>
<dbReference type="Gene3D" id="3.40.630.30">
    <property type="match status" value="1"/>
</dbReference>
<sequence>MVEGIRLRPAERKDAAELAILLEIASHGLSSWNWYIGVLRDETDTAFEYGLLQMLDESHLGGWKESIIAEKDGEIAGLSMGWPIVPSTLEEEPAHPVYEPLLVLQKQVIGNWFIDSLGVYRRFRGLGIGRRLLENEIARGGDRPVSLITESYNERAQALYKGAGFREVARREAVPLHENGTRHEWVLFTREVG</sequence>
<accession>A0A135HVX1</accession>
<feature type="domain" description="N-acetyltransferase" evidence="1">
    <location>
        <begin position="5"/>
        <end position="191"/>
    </location>
</feature>
<evidence type="ECO:0000313" key="2">
    <source>
        <dbReference type="EMBL" id="KXF77340.1"/>
    </source>
</evidence>
<reference evidence="2 3" key="1">
    <citation type="submission" date="2015-11" db="EMBL/GenBank/DDBJ databases">
        <title>Draft genome sequence of Paramesorhizobium deserti A-3-E, a strain highly resistant to diverse beta-lactam antibiotics.</title>
        <authorList>
            <person name="Lv R."/>
            <person name="Yang X."/>
            <person name="Fang N."/>
            <person name="Guo J."/>
            <person name="Luo X."/>
            <person name="Peng F."/>
            <person name="Yang R."/>
            <person name="Cui Y."/>
            <person name="Fang C."/>
            <person name="Song Y."/>
        </authorList>
    </citation>
    <scope>NUCLEOTIDE SEQUENCE [LARGE SCALE GENOMIC DNA]</scope>
    <source>
        <strain evidence="2 3">A-3-E</strain>
    </source>
</reference>
<dbReference type="GO" id="GO:0016747">
    <property type="term" value="F:acyltransferase activity, transferring groups other than amino-acyl groups"/>
    <property type="evidence" value="ECO:0007669"/>
    <property type="project" value="InterPro"/>
</dbReference>
<evidence type="ECO:0000313" key="3">
    <source>
        <dbReference type="Proteomes" id="UP000070107"/>
    </source>
</evidence>
<dbReference type="PROSITE" id="PS51186">
    <property type="entry name" value="GNAT"/>
    <property type="match status" value="1"/>
</dbReference>
<protein>
    <submittedName>
        <fullName evidence="2">Acetyltransferase</fullName>
    </submittedName>
</protein>
<name>A0A135HVX1_9HYPH</name>